<dbReference type="EMBL" id="CP031417">
    <property type="protein sequence ID" value="AXK81499.1"/>
    <property type="molecule type" value="Genomic_DNA"/>
</dbReference>
<feature type="chain" id="PRO_5016748925" evidence="2">
    <location>
        <begin position="32"/>
        <end position="329"/>
    </location>
</feature>
<dbReference type="Gene3D" id="3.40.190.10">
    <property type="entry name" value="Periplasmic binding protein-like II"/>
    <property type="match status" value="1"/>
</dbReference>
<dbReference type="PANTHER" id="PTHR42928">
    <property type="entry name" value="TRICARBOXYLATE-BINDING PROTEIN"/>
    <property type="match status" value="1"/>
</dbReference>
<dbReference type="OrthoDB" id="7375033at2"/>
<comment type="similarity">
    <text evidence="1">Belongs to the UPF0065 (bug) family.</text>
</comment>
<dbReference type="PIRSF" id="PIRSF017082">
    <property type="entry name" value="YflP"/>
    <property type="match status" value="1"/>
</dbReference>
<proteinExistence type="inferred from homology"/>
<dbReference type="Gene3D" id="3.40.190.150">
    <property type="entry name" value="Bordetella uptake gene, domain 1"/>
    <property type="match status" value="1"/>
</dbReference>
<dbReference type="RefSeq" id="WP_115691878.1">
    <property type="nucleotide sequence ID" value="NZ_CP031417.1"/>
</dbReference>
<sequence>MSHRPNRTRRIAMRLMLAALLPVFGASASIAAETFPKRPVKIIVQTAAGSSIDVAARILAESLSRKWGQQAFVFNQPGAGGAVAARALASAPADGETLLLAASSIFVALPLLQPAQAASIDAFVPVAFVGEQPMAVAVGADQPAKTFADLLATTRATKGGLNCAVSTRGGLSHLSAESLKAAAGVDMNFIHYPGTAQALSDVIGGRVPMVVDSLSAFVGPAAGKQIRILAVASAGRLKKFPDIPTAAETLPGFEATAWLALVAPPGTPAAIAQQVGRDVDAILADPGFVARLEDVGTFARPIKANDLPGFIKAQREKWLPVVQKYGVAQ</sequence>
<organism evidence="3 4">
    <name type="scientific">Pseudolabrys taiwanensis</name>
    <dbReference type="NCBI Taxonomy" id="331696"/>
    <lineage>
        <taxon>Bacteria</taxon>
        <taxon>Pseudomonadati</taxon>
        <taxon>Pseudomonadota</taxon>
        <taxon>Alphaproteobacteria</taxon>
        <taxon>Hyphomicrobiales</taxon>
        <taxon>Xanthobacteraceae</taxon>
        <taxon>Pseudolabrys</taxon>
    </lineage>
</organism>
<name>A0A345ZX52_9HYPH</name>
<dbReference type="CDD" id="cd07012">
    <property type="entry name" value="PBP2_Bug_TTT"/>
    <property type="match status" value="1"/>
</dbReference>
<evidence type="ECO:0000256" key="1">
    <source>
        <dbReference type="ARBA" id="ARBA00006987"/>
    </source>
</evidence>
<dbReference type="Proteomes" id="UP000254889">
    <property type="component" value="Chromosome"/>
</dbReference>
<accession>A0A345ZX52</accession>
<feature type="signal peptide" evidence="2">
    <location>
        <begin position="1"/>
        <end position="31"/>
    </location>
</feature>
<evidence type="ECO:0000256" key="2">
    <source>
        <dbReference type="SAM" id="SignalP"/>
    </source>
</evidence>
<dbReference type="InterPro" id="IPR042100">
    <property type="entry name" value="Bug_dom1"/>
</dbReference>
<dbReference type="Pfam" id="PF03401">
    <property type="entry name" value="TctC"/>
    <property type="match status" value="1"/>
</dbReference>
<keyword evidence="2" id="KW-0732">Signal</keyword>
<dbReference type="AlphaFoldDB" id="A0A345ZX52"/>
<reference evidence="3 4" key="1">
    <citation type="submission" date="2018-07" db="EMBL/GenBank/DDBJ databases">
        <authorList>
            <person name="Quirk P.G."/>
            <person name="Krulwich T.A."/>
        </authorList>
    </citation>
    <scope>NUCLEOTIDE SEQUENCE [LARGE SCALE GENOMIC DNA]</scope>
    <source>
        <strain evidence="3 4">CC-BB4</strain>
    </source>
</reference>
<dbReference type="KEGG" id="ptaw:DW352_13850"/>
<evidence type="ECO:0000313" key="4">
    <source>
        <dbReference type="Proteomes" id="UP000254889"/>
    </source>
</evidence>
<dbReference type="InterPro" id="IPR005064">
    <property type="entry name" value="BUG"/>
</dbReference>
<protein>
    <submittedName>
        <fullName evidence="3">Tripartite tricarboxylate transporter substrate binding protein</fullName>
    </submittedName>
</protein>
<dbReference type="SUPFAM" id="SSF53850">
    <property type="entry name" value="Periplasmic binding protein-like II"/>
    <property type="match status" value="1"/>
</dbReference>
<keyword evidence="4" id="KW-1185">Reference proteome</keyword>
<dbReference type="PANTHER" id="PTHR42928:SF5">
    <property type="entry name" value="BLR1237 PROTEIN"/>
    <property type="match status" value="1"/>
</dbReference>
<gene>
    <name evidence="3" type="ORF">DW352_13850</name>
</gene>
<evidence type="ECO:0000313" key="3">
    <source>
        <dbReference type="EMBL" id="AXK81499.1"/>
    </source>
</evidence>